<organism evidence="6 7">
    <name type="scientific">Staphylococcus lutrae</name>
    <dbReference type="NCBI Taxonomy" id="155085"/>
    <lineage>
        <taxon>Bacteria</taxon>
        <taxon>Bacillati</taxon>
        <taxon>Bacillota</taxon>
        <taxon>Bacilli</taxon>
        <taxon>Bacillales</taxon>
        <taxon>Staphylococcaceae</taxon>
        <taxon>Staphylococcus</taxon>
    </lineage>
</organism>
<dbReference type="InterPro" id="IPR052032">
    <property type="entry name" value="ATP-dep_AA_Ligase"/>
</dbReference>
<dbReference type="GO" id="GO:0016874">
    <property type="term" value="F:ligase activity"/>
    <property type="evidence" value="ECO:0007669"/>
    <property type="project" value="UniProtKB-KW"/>
</dbReference>
<feature type="domain" description="ATP-grasp" evidence="5">
    <location>
        <begin position="94"/>
        <end position="281"/>
    </location>
</feature>
<reference evidence="6 7" key="1">
    <citation type="submission" date="2017-04" db="EMBL/GenBank/DDBJ databases">
        <authorList>
            <person name="Veseli I.A."/>
            <person name="Tang C."/>
            <person name="Pombert J.-F."/>
        </authorList>
    </citation>
    <scope>NUCLEOTIDE SEQUENCE [LARGE SCALE GENOMIC DNA]</scope>
    <source>
        <strain evidence="6 7">ATCC 700373</strain>
    </source>
</reference>
<dbReference type="PANTHER" id="PTHR43585">
    <property type="entry name" value="FUMIPYRROLE BIOSYNTHESIS PROTEIN C"/>
    <property type="match status" value="1"/>
</dbReference>
<name>A0AAC9WIV2_9STAP</name>
<sequence>MSALKGKGTLITLQEYEKKNHKNLYNMTFYIEENSMERWLGEAIKINELDNVDFVYTLEDDLQEVALRICETLGVNYTYSKGSIELSSNKYKMRKHLSKEGFDSLNFSDNLNAEKIIKFVSNYGTSILKPKKGSASKDIYKISKCSLKEIADLINNLKIEEFIIEQFIEGKEFSVESYSEGGIHKIYCITEKIKGENFIELGHIVPASLSHDEISMIQSDVMKFLDIMNVINGPCHTEIIVTNEGLKIVESQARFGGDQINDLYDLAFDKNIIETIFRGMVTKDQIDDIDSFHINVPRYAAISYLPPKAGLVEKIEINEKYIKEFNIKEYRVWCKEKDILSMNVSSSGRIAQAISVGKSRNESISNANHFLKRGINIKFS</sequence>
<dbReference type="Gene3D" id="3.30.470.20">
    <property type="entry name" value="ATP-grasp fold, B domain"/>
    <property type="match status" value="1"/>
</dbReference>
<dbReference type="SUPFAM" id="SSF56059">
    <property type="entry name" value="Glutathione synthetase ATP-binding domain-like"/>
    <property type="match status" value="1"/>
</dbReference>
<evidence type="ECO:0000313" key="6">
    <source>
        <dbReference type="EMBL" id="ARJ50654.1"/>
    </source>
</evidence>
<evidence type="ECO:0000256" key="2">
    <source>
        <dbReference type="ARBA" id="ARBA00022741"/>
    </source>
</evidence>
<dbReference type="RefSeq" id="WP_085237132.1">
    <property type="nucleotide sequence ID" value="NZ_CP020773.1"/>
</dbReference>
<dbReference type="AlphaFoldDB" id="A0AAC9WIV2"/>
<proteinExistence type="predicted"/>
<dbReference type="PROSITE" id="PS50975">
    <property type="entry name" value="ATP_GRASP"/>
    <property type="match status" value="1"/>
</dbReference>
<dbReference type="EMBL" id="CP020773">
    <property type="protein sequence ID" value="ARJ50654.1"/>
    <property type="molecule type" value="Genomic_DNA"/>
</dbReference>
<dbReference type="GO" id="GO:0005524">
    <property type="term" value="F:ATP binding"/>
    <property type="evidence" value="ECO:0007669"/>
    <property type="project" value="UniProtKB-UniRule"/>
</dbReference>
<protein>
    <recommendedName>
        <fullName evidence="5">ATP-grasp domain-containing protein</fullName>
    </recommendedName>
</protein>
<dbReference type="PANTHER" id="PTHR43585:SF2">
    <property type="entry name" value="ATP-GRASP ENZYME FSQD"/>
    <property type="match status" value="1"/>
</dbReference>
<evidence type="ECO:0000256" key="3">
    <source>
        <dbReference type="ARBA" id="ARBA00022840"/>
    </source>
</evidence>
<keyword evidence="1" id="KW-0436">Ligase</keyword>
<keyword evidence="2 4" id="KW-0547">Nucleotide-binding</keyword>
<dbReference type="GO" id="GO:0046872">
    <property type="term" value="F:metal ion binding"/>
    <property type="evidence" value="ECO:0007669"/>
    <property type="project" value="InterPro"/>
</dbReference>
<keyword evidence="7" id="KW-1185">Reference proteome</keyword>
<dbReference type="Pfam" id="PF13535">
    <property type="entry name" value="ATP-grasp_4"/>
    <property type="match status" value="1"/>
</dbReference>
<accession>A0AAC9WIV2</accession>
<dbReference type="InterPro" id="IPR011761">
    <property type="entry name" value="ATP-grasp"/>
</dbReference>
<evidence type="ECO:0000313" key="7">
    <source>
        <dbReference type="Proteomes" id="UP000242864"/>
    </source>
</evidence>
<keyword evidence="3 4" id="KW-0067">ATP-binding</keyword>
<evidence type="ECO:0000256" key="1">
    <source>
        <dbReference type="ARBA" id="ARBA00022598"/>
    </source>
</evidence>
<gene>
    <name evidence="6" type="ORF">B5P37_04640</name>
</gene>
<evidence type="ECO:0000256" key="4">
    <source>
        <dbReference type="PROSITE-ProRule" id="PRU00409"/>
    </source>
</evidence>
<dbReference type="Proteomes" id="UP000242864">
    <property type="component" value="Chromosome"/>
</dbReference>
<evidence type="ECO:0000259" key="5">
    <source>
        <dbReference type="PROSITE" id="PS50975"/>
    </source>
</evidence>
<dbReference type="KEGG" id="slz:B5P37_04640"/>